<keyword evidence="4" id="KW-1185">Reference proteome</keyword>
<dbReference type="SUPFAM" id="SSF53448">
    <property type="entry name" value="Nucleotide-diphospho-sugar transferases"/>
    <property type="match status" value="1"/>
</dbReference>
<dbReference type="RefSeq" id="WP_004346401.1">
    <property type="nucleotide sequence ID" value="NZ_GL586311.1"/>
</dbReference>
<organism evidence="3 4">
    <name type="scientific">Segatella buccae ATCC 33574</name>
    <dbReference type="NCBI Taxonomy" id="873513"/>
    <lineage>
        <taxon>Bacteria</taxon>
        <taxon>Pseudomonadati</taxon>
        <taxon>Bacteroidota</taxon>
        <taxon>Bacteroidia</taxon>
        <taxon>Bacteroidales</taxon>
        <taxon>Prevotellaceae</taxon>
        <taxon>Segatella</taxon>
    </lineage>
</organism>
<comment type="caution">
    <text evidence="3">The sequence shown here is derived from an EMBL/GenBank/DDBJ whole genome shotgun (WGS) entry which is preliminary data.</text>
</comment>
<sequence length="253" mass="29576">MNLSNTCTFIIPLRIDSHERQRNLNFVLGWLTQLKAKIIVLEADVQPKVDKSYFHKNIEYIFVKDSNPLFHRTHYINMLLKRADRKIASIWDTDVVTAYQQIGEAVQKVQAGCTLVYPYSGEFVMLSPEHSNELIKEGNLLFLEEQNLNPVFNRPFCGGAFFVNRQKYLALGGENEHFTGWGPEDVERLRRVQIMGHQVKWTEKGKAYHLYHPRNENSRFFDEETAIKTRKELVKVCSMNKEELSEYIKTFAV</sequence>
<dbReference type="InterPro" id="IPR029044">
    <property type="entry name" value="Nucleotide-diphossugar_trans"/>
</dbReference>
<dbReference type="AlphaFoldDB" id="E6K9L7"/>
<accession>E6K9L7</accession>
<protein>
    <recommendedName>
        <fullName evidence="2">Galactosyltransferase C-terminal domain-containing protein</fullName>
    </recommendedName>
</protein>
<evidence type="ECO:0000256" key="1">
    <source>
        <dbReference type="ARBA" id="ARBA00022679"/>
    </source>
</evidence>
<dbReference type="Gene3D" id="3.90.550.10">
    <property type="entry name" value="Spore Coat Polysaccharide Biosynthesis Protein SpsA, Chain A"/>
    <property type="match status" value="1"/>
</dbReference>
<dbReference type="GO" id="GO:0016740">
    <property type="term" value="F:transferase activity"/>
    <property type="evidence" value="ECO:0007669"/>
    <property type="project" value="UniProtKB-KW"/>
</dbReference>
<dbReference type="STRING" id="873513.HMPREF6485_2281"/>
<dbReference type="Proteomes" id="UP000003112">
    <property type="component" value="Unassembled WGS sequence"/>
</dbReference>
<dbReference type="HOGENOM" id="CLU_1096911_0_0_10"/>
<dbReference type="GeneID" id="93536975"/>
<dbReference type="eggNOG" id="COG1215">
    <property type="taxonomic scope" value="Bacteria"/>
</dbReference>
<gene>
    <name evidence="3" type="ORF">HMPREF6485_2281</name>
</gene>
<keyword evidence="1" id="KW-0808">Transferase</keyword>
<proteinExistence type="predicted"/>
<name>E6K9L7_9BACT</name>
<dbReference type="Pfam" id="PF02709">
    <property type="entry name" value="Glyco_transf_7C"/>
    <property type="match status" value="1"/>
</dbReference>
<evidence type="ECO:0000313" key="3">
    <source>
        <dbReference type="EMBL" id="EFU29722.1"/>
    </source>
</evidence>
<dbReference type="EMBL" id="AEPD01000037">
    <property type="protein sequence ID" value="EFU29722.1"/>
    <property type="molecule type" value="Genomic_DNA"/>
</dbReference>
<reference evidence="3 4" key="1">
    <citation type="submission" date="2010-10" db="EMBL/GenBank/DDBJ databases">
        <authorList>
            <person name="Muzny D."/>
            <person name="Qin X."/>
            <person name="Deng J."/>
            <person name="Jiang H."/>
            <person name="Liu Y."/>
            <person name="Qu J."/>
            <person name="Song X.-Z."/>
            <person name="Zhang L."/>
            <person name="Thornton R."/>
            <person name="Coyle M."/>
            <person name="Francisco L."/>
            <person name="Jackson L."/>
            <person name="Javaid M."/>
            <person name="Korchina V."/>
            <person name="Kovar C."/>
            <person name="Mata R."/>
            <person name="Mathew T."/>
            <person name="Ngo R."/>
            <person name="Nguyen L."/>
            <person name="Nguyen N."/>
            <person name="Okwuonu G."/>
            <person name="Ongeri F."/>
            <person name="Pham C."/>
            <person name="Simmons D."/>
            <person name="Wilczek-Boney K."/>
            <person name="Hale W."/>
            <person name="Jakkamsetti A."/>
            <person name="Pham P."/>
            <person name="Ruth R."/>
            <person name="San Lucas F."/>
            <person name="Warren J."/>
            <person name="Zhang J."/>
            <person name="Zhao Z."/>
            <person name="Zhou C."/>
            <person name="Zhu D."/>
            <person name="Lee S."/>
            <person name="Bess C."/>
            <person name="Blankenburg K."/>
            <person name="Forbes L."/>
            <person name="Fu Q."/>
            <person name="Gubbala S."/>
            <person name="Hirani K."/>
            <person name="Jayaseelan J.C."/>
            <person name="Lara F."/>
            <person name="Munidasa M."/>
            <person name="Palculict T."/>
            <person name="Patil S."/>
            <person name="Pu L.-L."/>
            <person name="Saada N."/>
            <person name="Tang L."/>
            <person name="Weissenberger G."/>
            <person name="Zhu Y."/>
            <person name="Hemphill L."/>
            <person name="Shang Y."/>
            <person name="Youmans B."/>
            <person name="Ayvaz T."/>
            <person name="Ross M."/>
            <person name="Santibanez J."/>
            <person name="Aqrawi P."/>
            <person name="Gross S."/>
            <person name="Joshi V."/>
            <person name="Fowler G."/>
            <person name="Nazareth L."/>
            <person name="Reid J."/>
            <person name="Worley K."/>
            <person name="Petrosino J."/>
            <person name="Highlander S."/>
            <person name="Gibbs R."/>
        </authorList>
    </citation>
    <scope>NUCLEOTIDE SEQUENCE [LARGE SCALE GENOMIC DNA]</scope>
    <source>
        <strain evidence="3 4">ATCC 33574</strain>
    </source>
</reference>
<evidence type="ECO:0000313" key="4">
    <source>
        <dbReference type="Proteomes" id="UP000003112"/>
    </source>
</evidence>
<feature type="domain" description="Galactosyltransferase C-terminal" evidence="2">
    <location>
        <begin position="154"/>
        <end position="212"/>
    </location>
</feature>
<dbReference type="InterPro" id="IPR027791">
    <property type="entry name" value="Galactosyl_T_C"/>
</dbReference>
<evidence type="ECO:0000259" key="2">
    <source>
        <dbReference type="Pfam" id="PF02709"/>
    </source>
</evidence>